<sequence>MEKSVEIQNSDRVNKLSKEDQERVLSLPRVKGRDFYFLCQYQGFWNPLDQFTSYWHFVLQPADPVSIDEAFEKFCQGVMMFGPVWDHELGYWKANLEKSNKILFLKYEDMKEDIIYSTKKLVDFNGCRSLMKKKPKV</sequence>
<evidence type="ECO:0000256" key="3">
    <source>
        <dbReference type="RuleBase" id="RU361155"/>
    </source>
</evidence>
<keyword evidence="2 3" id="KW-0808">Transferase</keyword>
<organism evidence="5 6">
    <name type="scientific">Dipteronia dyeriana</name>
    <dbReference type="NCBI Taxonomy" id="168575"/>
    <lineage>
        <taxon>Eukaryota</taxon>
        <taxon>Viridiplantae</taxon>
        <taxon>Streptophyta</taxon>
        <taxon>Embryophyta</taxon>
        <taxon>Tracheophyta</taxon>
        <taxon>Spermatophyta</taxon>
        <taxon>Magnoliopsida</taxon>
        <taxon>eudicotyledons</taxon>
        <taxon>Gunneridae</taxon>
        <taxon>Pentapetalae</taxon>
        <taxon>rosids</taxon>
        <taxon>malvids</taxon>
        <taxon>Sapindales</taxon>
        <taxon>Sapindaceae</taxon>
        <taxon>Hippocastanoideae</taxon>
        <taxon>Acereae</taxon>
        <taxon>Dipteronia</taxon>
    </lineage>
</organism>
<evidence type="ECO:0000313" key="6">
    <source>
        <dbReference type="Proteomes" id="UP001280121"/>
    </source>
</evidence>
<dbReference type="EMBL" id="JANJYI010000005">
    <property type="protein sequence ID" value="KAK2650307.1"/>
    <property type="molecule type" value="Genomic_DNA"/>
</dbReference>
<gene>
    <name evidence="5" type="ORF">Ddye_017796</name>
</gene>
<name>A0AAD9UA41_9ROSI</name>
<evidence type="ECO:0000313" key="5">
    <source>
        <dbReference type="EMBL" id="KAK2650307.1"/>
    </source>
</evidence>
<evidence type="ECO:0000256" key="1">
    <source>
        <dbReference type="ARBA" id="ARBA00005771"/>
    </source>
</evidence>
<dbReference type="PANTHER" id="PTHR11783">
    <property type="entry name" value="SULFOTRANSFERASE SULT"/>
    <property type="match status" value="1"/>
</dbReference>
<dbReference type="GO" id="GO:0008146">
    <property type="term" value="F:sulfotransferase activity"/>
    <property type="evidence" value="ECO:0007669"/>
    <property type="project" value="InterPro"/>
</dbReference>
<dbReference type="Gene3D" id="3.40.50.300">
    <property type="entry name" value="P-loop containing nucleotide triphosphate hydrolases"/>
    <property type="match status" value="1"/>
</dbReference>
<accession>A0AAD9UA41</accession>
<evidence type="ECO:0000256" key="2">
    <source>
        <dbReference type="ARBA" id="ARBA00022679"/>
    </source>
</evidence>
<dbReference type="EC" id="2.8.2.-" evidence="3"/>
<dbReference type="InterPro" id="IPR000863">
    <property type="entry name" value="Sulfotransferase_dom"/>
</dbReference>
<dbReference type="Proteomes" id="UP001280121">
    <property type="component" value="Unassembled WGS sequence"/>
</dbReference>
<dbReference type="Pfam" id="PF00685">
    <property type="entry name" value="Sulfotransfer_1"/>
    <property type="match status" value="1"/>
</dbReference>
<dbReference type="AlphaFoldDB" id="A0AAD9UA41"/>
<dbReference type="InterPro" id="IPR027417">
    <property type="entry name" value="P-loop_NTPase"/>
</dbReference>
<comment type="caution">
    <text evidence="5">The sequence shown here is derived from an EMBL/GenBank/DDBJ whole genome shotgun (WGS) entry which is preliminary data.</text>
</comment>
<evidence type="ECO:0000259" key="4">
    <source>
        <dbReference type="Pfam" id="PF00685"/>
    </source>
</evidence>
<comment type="similarity">
    <text evidence="1 3">Belongs to the sulfotransferase 1 family.</text>
</comment>
<protein>
    <recommendedName>
        <fullName evidence="3">Sulfotransferase</fullName>
        <ecNumber evidence="3">2.8.2.-</ecNumber>
    </recommendedName>
</protein>
<feature type="domain" description="Sulfotransferase" evidence="4">
    <location>
        <begin position="46"/>
        <end position="128"/>
    </location>
</feature>
<reference evidence="5" key="1">
    <citation type="journal article" date="2023" name="Plant J.">
        <title>Genome sequences and population genomics provide insights into the demographic history, inbreeding, and mutation load of two 'living fossil' tree species of Dipteronia.</title>
        <authorList>
            <person name="Feng Y."/>
            <person name="Comes H.P."/>
            <person name="Chen J."/>
            <person name="Zhu S."/>
            <person name="Lu R."/>
            <person name="Zhang X."/>
            <person name="Li P."/>
            <person name="Qiu J."/>
            <person name="Olsen K.M."/>
            <person name="Qiu Y."/>
        </authorList>
    </citation>
    <scope>NUCLEOTIDE SEQUENCE</scope>
    <source>
        <strain evidence="5">KIB01</strain>
    </source>
</reference>
<proteinExistence type="inferred from homology"/>
<dbReference type="SUPFAM" id="SSF52540">
    <property type="entry name" value="P-loop containing nucleoside triphosphate hydrolases"/>
    <property type="match status" value="1"/>
</dbReference>
<keyword evidence="6" id="KW-1185">Reference proteome</keyword>